<reference evidence="1 3" key="1">
    <citation type="submission" date="2015-09" db="EMBL/GenBank/DDBJ databases">
        <authorList>
            <consortium name="Pathogen Informatics"/>
        </authorList>
    </citation>
    <scope>NUCLEOTIDE SEQUENCE [LARGE SCALE GENOMIC DNA]</scope>
    <source>
        <strain evidence="1 3">2789STDY5834928</strain>
    </source>
</reference>
<reference evidence="2" key="2">
    <citation type="submission" date="2023-01" db="EMBL/GenBank/DDBJ databases">
        <title>Human gut microbiome strain richness.</title>
        <authorList>
            <person name="Chen-Liaw A."/>
        </authorList>
    </citation>
    <scope>NUCLEOTIDE SEQUENCE</scope>
    <source>
        <strain evidence="2">1001283st1_G1_1001283B150217_161031</strain>
    </source>
</reference>
<dbReference type="OrthoDB" id="1863347at2"/>
<dbReference type="Proteomes" id="UP000095662">
    <property type="component" value="Unassembled WGS sequence"/>
</dbReference>
<dbReference type="InterPro" id="IPR025374">
    <property type="entry name" value="DUF4364"/>
</dbReference>
<evidence type="ECO:0000313" key="3">
    <source>
        <dbReference type="Proteomes" id="UP000095662"/>
    </source>
</evidence>
<name>A0A174ZA64_9FIRM</name>
<organism evidence="1 3">
    <name type="scientific">[Eubacterium] siraeum</name>
    <dbReference type="NCBI Taxonomy" id="39492"/>
    <lineage>
        <taxon>Bacteria</taxon>
        <taxon>Bacillati</taxon>
        <taxon>Bacillota</taxon>
        <taxon>Clostridia</taxon>
        <taxon>Eubacteriales</taxon>
        <taxon>Oscillospiraceae</taxon>
        <taxon>Oscillospiraceae incertae sedis</taxon>
    </lineage>
</organism>
<protein>
    <submittedName>
        <fullName evidence="2">DUF4364 family protein</fullName>
    </submittedName>
</protein>
<dbReference type="AlphaFoldDB" id="A0A174ZA64"/>
<accession>A0A174ZA64</accession>
<dbReference type="Pfam" id="PF14277">
    <property type="entry name" value="DUF4364"/>
    <property type="match status" value="1"/>
</dbReference>
<dbReference type="EMBL" id="JAQLXW010000001">
    <property type="protein sequence ID" value="MDB8002448.1"/>
    <property type="molecule type" value="Genomic_DNA"/>
</dbReference>
<dbReference type="STRING" id="39492.ERS852540_00212"/>
<gene>
    <name evidence="1" type="ORF">ERS852540_00212</name>
    <name evidence="2" type="ORF">PNE09_00050</name>
</gene>
<sequence length="199" mass="22892">MSIPVPKYTLYDRKDIEVLVAYILYKVGSITKDELMRCTVDHDFVMYFDLICCLFDMEDKGLIICEKAGNDETCLPTAKSEYLAIELAYTIPLSIREDTIYYAKKITSHSRLEKTVKTEIVKVEQGGYQLCIRFINEMGGTDLMELKIYAPTKESAEQMEKRVFDNPVGAYRNVLNSFIQGYLTVSEKEIQEVLDDTKI</sequence>
<proteinExistence type="predicted"/>
<evidence type="ECO:0000313" key="2">
    <source>
        <dbReference type="EMBL" id="MDB8002448.1"/>
    </source>
</evidence>
<dbReference type="Proteomes" id="UP001210809">
    <property type="component" value="Unassembled WGS sequence"/>
</dbReference>
<evidence type="ECO:0000313" key="1">
    <source>
        <dbReference type="EMBL" id="CUQ81168.1"/>
    </source>
</evidence>
<dbReference type="EMBL" id="CZBY01000001">
    <property type="protein sequence ID" value="CUQ81168.1"/>
    <property type="molecule type" value="Genomic_DNA"/>
</dbReference>